<dbReference type="EMBL" id="MU276385">
    <property type="protein sequence ID" value="KAI0038940.1"/>
    <property type="molecule type" value="Genomic_DNA"/>
</dbReference>
<name>A0ACB8R5B0_9AGAM</name>
<sequence length="295" mass="32691">MAGELPRISRKYMKDPYSLANPIFFRSVQWAGPPASQYLVPYTLSSGDAGAPAIVSVVGEISHKNYRLFLGGNWSAFSGQSFADVTSTALLQRPRNVHFHDQWDTVIANGQAIAESAVGDNALVKVAVRPVIDHVSCASGSALEIGHKFLRLDHVDDGEDEFPNVPLIGQAELSAEKRLTYDFNGWPRKTADIAKAALEVVRGYEHVPRLLPVFTQVNPHPIPPNDYNDRLRGALVLVKLIFKHTSTPFSTQGPAAHAFTAEIKDMRILQEARYDKYTSRVSYLGPWDDEDDEAY</sequence>
<organism evidence="1 2">
    <name type="scientific">Auriscalpium vulgare</name>
    <dbReference type="NCBI Taxonomy" id="40419"/>
    <lineage>
        <taxon>Eukaryota</taxon>
        <taxon>Fungi</taxon>
        <taxon>Dikarya</taxon>
        <taxon>Basidiomycota</taxon>
        <taxon>Agaricomycotina</taxon>
        <taxon>Agaricomycetes</taxon>
        <taxon>Russulales</taxon>
        <taxon>Auriscalpiaceae</taxon>
        <taxon>Auriscalpium</taxon>
    </lineage>
</organism>
<dbReference type="Proteomes" id="UP000814033">
    <property type="component" value="Unassembled WGS sequence"/>
</dbReference>
<reference evidence="1" key="1">
    <citation type="submission" date="2021-02" db="EMBL/GenBank/DDBJ databases">
        <authorList>
            <consortium name="DOE Joint Genome Institute"/>
            <person name="Ahrendt S."/>
            <person name="Looney B.P."/>
            <person name="Miyauchi S."/>
            <person name="Morin E."/>
            <person name="Drula E."/>
            <person name="Courty P.E."/>
            <person name="Chicoki N."/>
            <person name="Fauchery L."/>
            <person name="Kohler A."/>
            <person name="Kuo A."/>
            <person name="Labutti K."/>
            <person name="Pangilinan J."/>
            <person name="Lipzen A."/>
            <person name="Riley R."/>
            <person name="Andreopoulos W."/>
            <person name="He G."/>
            <person name="Johnson J."/>
            <person name="Barry K.W."/>
            <person name="Grigoriev I.V."/>
            <person name="Nagy L."/>
            <person name="Hibbett D."/>
            <person name="Henrissat B."/>
            <person name="Matheny P.B."/>
            <person name="Labbe J."/>
            <person name="Martin F."/>
        </authorList>
    </citation>
    <scope>NUCLEOTIDE SEQUENCE</scope>
    <source>
        <strain evidence="1">FP105234-sp</strain>
    </source>
</reference>
<accession>A0ACB8R5B0</accession>
<gene>
    <name evidence="1" type="ORF">FA95DRAFT_1122796</name>
</gene>
<reference evidence="1" key="2">
    <citation type="journal article" date="2022" name="New Phytol.">
        <title>Evolutionary transition to the ectomycorrhizal habit in the genomes of a hyperdiverse lineage of mushroom-forming fungi.</title>
        <authorList>
            <person name="Looney B."/>
            <person name="Miyauchi S."/>
            <person name="Morin E."/>
            <person name="Drula E."/>
            <person name="Courty P.E."/>
            <person name="Kohler A."/>
            <person name="Kuo A."/>
            <person name="LaButti K."/>
            <person name="Pangilinan J."/>
            <person name="Lipzen A."/>
            <person name="Riley R."/>
            <person name="Andreopoulos W."/>
            <person name="He G."/>
            <person name="Johnson J."/>
            <person name="Nolan M."/>
            <person name="Tritt A."/>
            <person name="Barry K.W."/>
            <person name="Grigoriev I.V."/>
            <person name="Nagy L.G."/>
            <person name="Hibbett D."/>
            <person name="Henrissat B."/>
            <person name="Matheny P.B."/>
            <person name="Labbe J."/>
            <person name="Martin F.M."/>
        </authorList>
    </citation>
    <scope>NUCLEOTIDE SEQUENCE</scope>
    <source>
        <strain evidence="1">FP105234-sp</strain>
    </source>
</reference>
<comment type="caution">
    <text evidence="1">The sequence shown here is derived from an EMBL/GenBank/DDBJ whole genome shotgun (WGS) entry which is preliminary data.</text>
</comment>
<evidence type="ECO:0000313" key="1">
    <source>
        <dbReference type="EMBL" id="KAI0038940.1"/>
    </source>
</evidence>
<proteinExistence type="predicted"/>
<keyword evidence="2" id="KW-1185">Reference proteome</keyword>
<protein>
    <submittedName>
        <fullName evidence="1">Uncharacterized protein</fullName>
    </submittedName>
</protein>
<evidence type="ECO:0000313" key="2">
    <source>
        <dbReference type="Proteomes" id="UP000814033"/>
    </source>
</evidence>